<evidence type="ECO:0000313" key="3">
    <source>
        <dbReference type="Proteomes" id="UP000008316"/>
    </source>
</evidence>
<dbReference type="Pfam" id="PF04266">
    <property type="entry name" value="ASCH"/>
    <property type="match status" value="1"/>
</dbReference>
<dbReference type="Gene3D" id="2.30.130.30">
    <property type="entry name" value="Hypothetical protein"/>
    <property type="match status" value="1"/>
</dbReference>
<dbReference type="InterPro" id="IPR015947">
    <property type="entry name" value="PUA-like_sf"/>
</dbReference>
<dbReference type="CDD" id="cd06554">
    <property type="entry name" value="ASCH_ASC-1_like"/>
    <property type="match status" value="1"/>
</dbReference>
<dbReference type="STRING" id="999541.bgla_1g10670"/>
<accession>F2L9I7</accession>
<feature type="domain" description="ASCH" evidence="1">
    <location>
        <begin position="4"/>
        <end position="39"/>
    </location>
</feature>
<evidence type="ECO:0000313" key="2">
    <source>
        <dbReference type="EMBL" id="AEA59750.1"/>
    </source>
</evidence>
<evidence type="ECO:0000259" key="1">
    <source>
        <dbReference type="Pfam" id="PF04266"/>
    </source>
</evidence>
<gene>
    <name evidence="2" type="ordered locus">bgla_1g10670</name>
</gene>
<proteinExistence type="predicted"/>
<dbReference type="SUPFAM" id="SSF88697">
    <property type="entry name" value="PUA domain-like"/>
    <property type="match status" value="1"/>
</dbReference>
<protein>
    <submittedName>
        <fullName evidence="2">Gp69</fullName>
    </submittedName>
</protein>
<organism evidence="2 3">
    <name type="scientific">Burkholderia gladioli (strain BSR3)</name>
    <dbReference type="NCBI Taxonomy" id="999541"/>
    <lineage>
        <taxon>Bacteria</taxon>
        <taxon>Pseudomonadati</taxon>
        <taxon>Pseudomonadota</taxon>
        <taxon>Betaproteobacteria</taxon>
        <taxon>Burkholderiales</taxon>
        <taxon>Burkholderiaceae</taxon>
        <taxon>Burkholderia</taxon>
    </lineage>
</organism>
<dbReference type="KEGG" id="bgd:bgla_1g10670"/>
<dbReference type="Proteomes" id="UP000008316">
    <property type="component" value="Chromosome 1"/>
</dbReference>
<dbReference type="HOGENOM" id="CLU_051256_2_2_4"/>
<dbReference type="RefSeq" id="WP_013697101.1">
    <property type="nucleotide sequence ID" value="NC_015381.1"/>
</dbReference>
<dbReference type="EMBL" id="CP002599">
    <property type="protein sequence ID" value="AEA59750.1"/>
    <property type="molecule type" value="Genomic_DNA"/>
</dbReference>
<reference evidence="2 3" key="1">
    <citation type="journal article" date="2011" name="J. Bacteriol.">
        <title>Complete genome sequence of Burkholderia gladioli BSR3.</title>
        <authorList>
            <person name="Seo Y.S."/>
            <person name="Lim J."/>
            <person name="Choi B.S."/>
            <person name="Kim H."/>
            <person name="Goo E."/>
            <person name="Lee B."/>
            <person name="Lim J.S."/>
            <person name="Choi I.Y."/>
            <person name="Moon J.S."/>
            <person name="Kim J."/>
            <person name="Hwang I."/>
        </authorList>
    </citation>
    <scope>NUCLEOTIDE SEQUENCE [LARGE SCALE GENOMIC DNA]</scope>
    <source>
        <strain evidence="2 3">BSR3</strain>
    </source>
</reference>
<dbReference type="AlphaFoldDB" id="F2L9I7"/>
<name>F2L9I7_BURGS</name>
<keyword evidence="3" id="KW-1185">Reference proteome</keyword>
<sequence>MKAISIRQPWAWLIVASHKDIENRTWSTSHRGETFIHASSTLTRREYDEAVYYVNHILGLPIQIPRREELPLGGIIGSVDLFDCVPPTSITSQWHIAGAFGFAVRSAKRLPFVPMTGRLGLFDLTPEAEPYVKAALATASLEERP</sequence>
<dbReference type="eggNOG" id="ENOG50331AT">
    <property type="taxonomic scope" value="Bacteria"/>
</dbReference>
<dbReference type="InterPro" id="IPR007374">
    <property type="entry name" value="ASCH_domain"/>
</dbReference>